<dbReference type="NCBIfam" id="TIGR02757">
    <property type="entry name" value="TIGR02757 family protein"/>
    <property type="match status" value="1"/>
</dbReference>
<reference evidence="1 2" key="1">
    <citation type="submission" date="2020-05" db="EMBL/GenBank/DDBJ databases">
        <title>Genomic Encyclopedia of Type Strains, Phase IV (KMG-V): Genome sequencing to study the core and pangenomes of soil and plant-associated prokaryotes.</title>
        <authorList>
            <person name="Whitman W."/>
        </authorList>
    </citation>
    <scope>NUCLEOTIDE SEQUENCE [LARGE SCALE GENOMIC DNA]</scope>
    <source>
        <strain evidence="1 2">9A</strain>
    </source>
</reference>
<accession>A0ABX2FVD8</accession>
<evidence type="ECO:0000313" key="2">
    <source>
        <dbReference type="Proteomes" id="UP000779507"/>
    </source>
</evidence>
<dbReference type="InterPro" id="IPR014127">
    <property type="entry name" value="CHP02757"/>
</dbReference>
<evidence type="ECO:0000313" key="1">
    <source>
        <dbReference type="EMBL" id="NRT20284.1"/>
    </source>
</evidence>
<dbReference type="EMBL" id="JABSNP010000015">
    <property type="protein sequence ID" value="NRT20284.1"/>
    <property type="molecule type" value="Genomic_DNA"/>
</dbReference>
<dbReference type="Proteomes" id="UP000779507">
    <property type="component" value="Unassembled WGS sequence"/>
</dbReference>
<sequence>MTTVRKALVIVGQPAKSWPPDAAITPHLFLIVAHHLKNLAHLRHQLDAQYDRYNRPEFIKNDPIQIPHRFTQRQDVEISALFAALLAWGQRPTIINKCNELLRRMDDAPYQFVTQHHDEDLKKLLGFCHRTFCDTDLLYFVHFLRDWYGQHDTLETAFLVGATQRERLINFHHRFFSLPDAPARTRKHVATPARKSACKRVNMYLRWLVRRDDRGVDFGLWTRLSPADLIMPIDLHVERQARPLGLLTRKLVDWEAAEELTANLRELDPLDPVKYDFALFGAGVDR</sequence>
<name>A0ABX2FVD8_9BACT</name>
<gene>
    <name evidence="1" type="ORF">HNP98_003124</name>
</gene>
<comment type="caution">
    <text evidence="1">The sequence shown here is derived from an EMBL/GenBank/DDBJ whole genome shotgun (WGS) entry which is preliminary data.</text>
</comment>
<dbReference type="RefSeq" id="WP_173811056.1">
    <property type="nucleotide sequence ID" value="NZ_JABSNP010000015.1"/>
</dbReference>
<dbReference type="Pfam" id="PF09674">
    <property type="entry name" value="DUF2400"/>
    <property type="match status" value="1"/>
</dbReference>
<keyword evidence="2" id="KW-1185">Reference proteome</keyword>
<organism evidence="1 2">
    <name type="scientific">Hymenobacter caeli</name>
    <dbReference type="NCBI Taxonomy" id="2735894"/>
    <lineage>
        <taxon>Bacteria</taxon>
        <taxon>Pseudomonadati</taxon>
        <taxon>Bacteroidota</taxon>
        <taxon>Cytophagia</taxon>
        <taxon>Cytophagales</taxon>
        <taxon>Hymenobacteraceae</taxon>
        <taxon>Hymenobacter</taxon>
    </lineage>
</organism>
<proteinExistence type="predicted"/>
<protein>
    <submittedName>
        <fullName evidence="1">Uncharacterized protein (TIGR02757 family)</fullName>
    </submittedName>
</protein>